<proteinExistence type="inferred from homology"/>
<dbReference type="AlphaFoldDB" id="A0A927C0T9"/>
<dbReference type="Gene3D" id="3.30.2350.10">
    <property type="entry name" value="Pseudouridine synthase"/>
    <property type="match status" value="1"/>
</dbReference>
<dbReference type="EMBL" id="JACXLD010000004">
    <property type="protein sequence ID" value="MBD2859153.1"/>
    <property type="molecule type" value="Genomic_DNA"/>
</dbReference>
<dbReference type="GO" id="GO:0003723">
    <property type="term" value="F:RNA binding"/>
    <property type="evidence" value="ECO:0007669"/>
    <property type="project" value="InterPro"/>
</dbReference>
<dbReference type="InterPro" id="IPR050188">
    <property type="entry name" value="RluA_PseudoU_synthase"/>
</dbReference>
<dbReference type="CDD" id="cd02869">
    <property type="entry name" value="PseudoU_synth_RluA_like"/>
    <property type="match status" value="1"/>
</dbReference>
<dbReference type="RefSeq" id="WP_190764670.1">
    <property type="nucleotide sequence ID" value="NZ_JACXLD010000004.1"/>
</dbReference>
<evidence type="ECO:0000256" key="1">
    <source>
        <dbReference type="ARBA" id="ARBA00010876"/>
    </source>
</evidence>
<comment type="caution">
    <text evidence="3">The sequence shown here is derived from an EMBL/GenBank/DDBJ whole genome shotgun (WGS) entry which is preliminary data.</text>
</comment>
<dbReference type="GO" id="GO:0009982">
    <property type="term" value="F:pseudouridine synthase activity"/>
    <property type="evidence" value="ECO:0007669"/>
    <property type="project" value="InterPro"/>
</dbReference>
<comment type="similarity">
    <text evidence="1">Belongs to the pseudouridine synthase RluA family.</text>
</comment>
<dbReference type="InterPro" id="IPR006145">
    <property type="entry name" value="PsdUridine_synth_RsuA/RluA"/>
</dbReference>
<accession>A0A927C0T9</accession>
<dbReference type="GO" id="GO:0140098">
    <property type="term" value="F:catalytic activity, acting on RNA"/>
    <property type="evidence" value="ECO:0007669"/>
    <property type="project" value="UniProtKB-ARBA"/>
</dbReference>
<evidence type="ECO:0000259" key="2">
    <source>
        <dbReference type="Pfam" id="PF00849"/>
    </source>
</evidence>
<evidence type="ECO:0000313" key="4">
    <source>
        <dbReference type="Proteomes" id="UP000610558"/>
    </source>
</evidence>
<evidence type="ECO:0000313" key="3">
    <source>
        <dbReference type="EMBL" id="MBD2859153.1"/>
    </source>
</evidence>
<dbReference type="Pfam" id="PF00849">
    <property type="entry name" value="PseudoU_synth_2"/>
    <property type="match status" value="1"/>
</dbReference>
<organism evidence="3 4">
    <name type="scientific">Spongiibacter pelagi</name>
    <dbReference type="NCBI Taxonomy" id="2760804"/>
    <lineage>
        <taxon>Bacteria</taxon>
        <taxon>Pseudomonadati</taxon>
        <taxon>Pseudomonadota</taxon>
        <taxon>Gammaproteobacteria</taxon>
        <taxon>Cellvibrionales</taxon>
        <taxon>Spongiibacteraceae</taxon>
        <taxon>Spongiibacter</taxon>
    </lineage>
</organism>
<dbReference type="Proteomes" id="UP000610558">
    <property type="component" value="Unassembled WGS sequence"/>
</dbReference>
<feature type="domain" description="Pseudouridine synthase RsuA/RluA-like" evidence="2">
    <location>
        <begin position="16"/>
        <end position="159"/>
    </location>
</feature>
<protein>
    <submittedName>
        <fullName evidence="3">TIGR01621 family pseudouridine synthase</fullName>
    </submittedName>
</protein>
<reference evidence="3" key="1">
    <citation type="submission" date="2020-09" db="EMBL/GenBank/DDBJ databases">
        <authorList>
            <person name="Yoon J.-W."/>
        </authorList>
    </citation>
    <scope>NUCLEOTIDE SEQUENCE</scope>
    <source>
        <strain evidence="3">KMU-158</strain>
    </source>
</reference>
<name>A0A927C0T9_9GAMM</name>
<dbReference type="SUPFAM" id="SSF55120">
    <property type="entry name" value="Pseudouridine synthase"/>
    <property type="match status" value="1"/>
</dbReference>
<sequence length="229" mass="25848">MSSNKNWFRLHAETRDFIVIEKAAGANLHRNQRGVSLLDILKQDYPNVSLSLVHRLDDATSGLLLIARHAEAAAELSAQFSRREVEKYYLAIARGKPSKKQGAVIGDMEKSRNGSYRLSRSKNNPAISYFHSSAIGEGRRVYLLRPKTGKTHQLRVALKSLGVPISGDERYGGELADRCYLHSMVLGFSYKGKAFRYCAVPEQGRLWDNDGLREALLQYAQPWSLQWPK</sequence>
<dbReference type="PANTHER" id="PTHR21600">
    <property type="entry name" value="MITOCHONDRIAL RNA PSEUDOURIDINE SYNTHASE"/>
    <property type="match status" value="1"/>
</dbReference>
<dbReference type="PROSITE" id="PS01129">
    <property type="entry name" value="PSI_RLU"/>
    <property type="match status" value="1"/>
</dbReference>
<gene>
    <name evidence="3" type="ORF">IB286_09045</name>
</gene>
<dbReference type="InterPro" id="IPR020103">
    <property type="entry name" value="PsdUridine_synth_cat_dom_sf"/>
</dbReference>
<keyword evidence="4" id="KW-1185">Reference proteome</keyword>
<dbReference type="NCBIfam" id="TIGR01621">
    <property type="entry name" value="RluA-like"/>
    <property type="match status" value="1"/>
</dbReference>
<dbReference type="GO" id="GO:0000455">
    <property type="term" value="P:enzyme-directed rRNA pseudouridine synthesis"/>
    <property type="evidence" value="ECO:0007669"/>
    <property type="project" value="TreeGrafter"/>
</dbReference>
<dbReference type="InterPro" id="IPR006224">
    <property type="entry name" value="PsdUridine_synth_RluA-like_CS"/>
</dbReference>
<dbReference type="InterPro" id="IPR006508">
    <property type="entry name" value="PsdUridine_synth_RluA-like"/>
</dbReference>
<dbReference type="PANTHER" id="PTHR21600:SF87">
    <property type="entry name" value="RNA PSEUDOURIDYLATE SYNTHASE DOMAIN-CONTAINING PROTEIN 1"/>
    <property type="match status" value="1"/>
</dbReference>